<name>A0A809RB28_9BACT</name>
<organism evidence="1 2">
    <name type="scientific">Candidatus Nitrosymbiomonas proteolyticus</name>
    <dbReference type="NCBI Taxonomy" id="2608984"/>
    <lineage>
        <taxon>Bacteria</taxon>
        <taxon>Bacillati</taxon>
        <taxon>Armatimonadota</taxon>
        <taxon>Armatimonadota incertae sedis</taxon>
        <taxon>Candidatus Nitrosymbiomonas</taxon>
    </lineage>
</organism>
<sequence>MAVLRGIDVVIALKVAAHPDVRGPFDRLREFADSLRRHQSNPEGDRLPRTYDSLARSLTISSQTAHQGIRTLASARLFDLQTGTVVRQNLAEFLIHGVKYCFPPIRGGITRGIPTSYAGSPLASRFPQGDAPPPVWPRSNGMVKGMSFEPLHKVVPIAALADPALSELLVLVDAVRDGQARVAAIAIEELKQRLAQS</sequence>
<dbReference type="EMBL" id="AP021858">
    <property type="protein sequence ID" value="BBO23848.1"/>
    <property type="molecule type" value="Genomic_DNA"/>
</dbReference>
<accession>A0A809RB28</accession>
<dbReference type="KEGG" id="npy:NPRO_14430"/>
<evidence type="ECO:0000313" key="1">
    <source>
        <dbReference type="EMBL" id="BBO23848.1"/>
    </source>
</evidence>
<proteinExistence type="predicted"/>
<dbReference type="Proteomes" id="UP000662873">
    <property type="component" value="Chromosome"/>
</dbReference>
<protein>
    <submittedName>
        <fullName evidence="1">Uncharacterized protein</fullName>
    </submittedName>
</protein>
<dbReference type="AlphaFoldDB" id="A0A809RB28"/>
<reference evidence="1" key="1">
    <citation type="journal article" name="DNA Res.">
        <title>The physiological potential of anammox bacteria as revealed by their core genome structure.</title>
        <authorList>
            <person name="Okubo T."/>
            <person name="Toyoda A."/>
            <person name="Fukuhara K."/>
            <person name="Uchiyama I."/>
            <person name="Harigaya Y."/>
            <person name="Kuroiwa M."/>
            <person name="Suzuki T."/>
            <person name="Murakami Y."/>
            <person name="Suwa Y."/>
            <person name="Takami H."/>
        </authorList>
    </citation>
    <scope>NUCLEOTIDE SEQUENCE</scope>
    <source>
        <strain evidence="1">317325-2</strain>
    </source>
</reference>
<evidence type="ECO:0000313" key="2">
    <source>
        <dbReference type="Proteomes" id="UP000662873"/>
    </source>
</evidence>
<gene>
    <name evidence="1" type="ORF">NPRO_14430</name>
</gene>